<feature type="domain" description="Helicase ATP-binding" evidence="14">
    <location>
        <begin position="233"/>
        <end position="399"/>
    </location>
</feature>
<evidence type="ECO:0000256" key="1">
    <source>
        <dbReference type="ARBA" id="ARBA00022515"/>
    </source>
</evidence>
<dbReference type="SMART" id="SM00487">
    <property type="entry name" value="DEXDc"/>
    <property type="match status" value="1"/>
</dbReference>
<dbReference type="InterPro" id="IPR014001">
    <property type="entry name" value="Helicase_ATP-bd"/>
</dbReference>
<dbReference type="GO" id="GO:0046872">
    <property type="term" value="F:metal ion binding"/>
    <property type="evidence" value="ECO:0007669"/>
    <property type="project" value="UniProtKB-KW"/>
</dbReference>
<dbReference type="InterPro" id="IPR040498">
    <property type="entry name" value="PriA_CRR"/>
</dbReference>
<dbReference type="Pfam" id="PF00270">
    <property type="entry name" value="DEAD"/>
    <property type="match status" value="1"/>
</dbReference>
<keyword evidence="2" id="KW-0235">DNA replication</keyword>
<dbReference type="GO" id="GO:0005524">
    <property type="term" value="F:ATP binding"/>
    <property type="evidence" value="ECO:0007669"/>
    <property type="project" value="UniProtKB-KW"/>
</dbReference>
<dbReference type="FunFam" id="3.40.50.300:FF:000489">
    <property type="entry name" value="Primosome assembly protein PriA"/>
    <property type="match status" value="1"/>
</dbReference>
<dbReference type="PROSITE" id="PS51192">
    <property type="entry name" value="HELICASE_ATP_BIND_1"/>
    <property type="match status" value="1"/>
</dbReference>
<evidence type="ECO:0000259" key="14">
    <source>
        <dbReference type="PROSITE" id="PS51192"/>
    </source>
</evidence>
<dbReference type="GO" id="GO:0016787">
    <property type="term" value="F:hydrolase activity"/>
    <property type="evidence" value="ECO:0007669"/>
    <property type="project" value="UniProtKB-KW"/>
</dbReference>
<dbReference type="InterPro" id="IPR042115">
    <property type="entry name" value="PriA_3primeBD_sf"/>
</dbReference>
<evidence type="ECO:0000256" key="11">
    <source>
        <dbReference type="ARBA" id="ARBA00034808"/>
    </source>
</evidence>
<reference evidence="15" key="1">
    <citation type="submission" date="2018-06" db="EMBL/GenBank/DDBJ databases">
        <authorList>
            <person name="Zhirakovskaya E."/>
        </authorList>
    </citation>
    <scope>NUCLEOTIDE SEQUENCE</scope>
</reference>
<keyword evidence="7" id="KW-0862">Zinc</keyword>
<dbReference type="InterPro" id="IPR011545">
    <property type="entry name" value="DEAD/DEAH_box_helicase_dom"/>
</dbReference>
<keyword evidence="4" id="KW-0547">Nucleotide-binding</keyword>
<keyword evidence="1" id="KW-0639">Primosome</keyword>
<keyword evidence="9" id="KW-0238">DNA-binding</keyword>
<dbReference type="GO" id="GO:1990077">
    <property type="term" value="C:primosome complex"/>
    <property type="evidence" value="ECO:0007669"/>
    <property type="project" value="UniProtKB-KW"/>
</dbReference>
<dbReference type="EC" id="5.6.2.4" evidence="11"/>
<dbReference type="Pfam" id="PF17764">
    <property type="entry name" value="PriA_3primeBD"/>
    <property type="match status" value="1"/>
</dbReference>
<evidence type="ECO:0000256" key="4">
    <source>
        <dbReference type="ARBA" id="ARBA00022741"/>
    </source>
</evidence>
<dbReference type="NCBIfam" id="TIGR00595">
    <property type="entry name" value="priA"/>
    <property type="match status" value="1"/>
</dbReference>
<evidence type="ECO:0000256" key="3">
    <source>
        <dbReference type="ARBA" id="ARBA00022723"/>
    </source>
</evidence>
<dbReference type="Gene3D" id="3.40.50.300">
    <property type="entry name" value="P-loop containing nucleotide triphosphate hydrolases"/>
    <property type="match status" value="1"/>
</dbReference>
<feature type="non-terminal residue" evidence="15">
    <location>
        <position position="498"/>
    </location>
</feature>
<dbReference type="Gene3D" id="3.40.1440.60">
    <property type="entry name" value="PriA, 3(prime) DNA-binding domain"/>
    <property type="match status" value="1"/>
</dbReference>
<evidence type="ECO:0000256" key="9">
    <source>
        <dbReference type="ARBA" id="ARBA00023125"/>
    </source>
</evidence>
<feature type="compositionally biased region" description="Basic and acidic residues" evidence="13">
    <location>
        <begin position="144"/>
        <end position="157"/>
    </location>
</feature>
<evidence type="ECO:0000256" key="2">
    <source>
        <dbReference type="ARBA" id="ARBA00022705"/>
    </source>
</evidence>
<keyword evidence="5" id="KW-0378">Hydrolase</keyword>
<dbReference type="SUPFAM" id="SSF52540">
    <property type="entry name" value="P-loop containing nucleoside triphosphate hydrolases"/>
    <property type="match status" value="1"/>
</dbReference>
<dbReference type="GO" id="GO:0006302">
    <property type="term" value="P:double-strand break repair"/>
    <property type="evidence" value="ECO:0007669"/>
    <property type="project" value="InterPro"/>
</dbReference>
<accession>A0A3B0Y220</accession>
<feature type="region of interest" description="Disordered" evidence="13">
    <location>
        <begin position="136"/>
        <end position="157"/>
    </location>
</feature>
<dbReference type="PANTHER" id="PTHR30580">
    <property type="entry name" value="PRIMOSOMAL PROTEIN N"/>
    <property type="match status" value="1"/>
</dbReference>
<evidence type="ECO:0000256" key="7">
    <source>
        <dbReference type="ARBA" id="ARBA00022833"/>
    </source>
</evidence>
<evidence type="ECO:0000313" key="15">
    <source>
        <dbReference type="EMBL" id="VAW74725.1"/>
    </source>
</evidence>
<dbReference type="GO" id="GO:0043138">
    <property type="term" value="F:3'-5' DNA helicase activity"/>
    <property type="evidence" value="ECO:0007669"/>
    <property type="project" value="UniProtKB-EC"/>
</dbReference>
<dbReference type="InterPro" id="IPR027417">
    <property type="entry name" value="P-loop_NTPase"/>
</dbReference>
<proteinExistence type="predicted"/>
<evidence type="ECO:0000256" key="12">
    <source>
        <dbReference type="ARBA" id="ARBA00048988"/>
    </source>
</evidence>
<dbReference type="GO" id="GO:0003677">
    <property type="term" value="F:DNA binding"/>
    <property type="evidence" value="ECO:0007669"/>
    <property type="project" value="UniProtKB-KW"/>
</dbReference>
<evidence type="ECO:0000256" key="5">
    <source>
        <dbReference type="ARBA" id="ARBA00022801"/>
    </source>
</evidence>
<organism evidence="15">
    <name type="scientific">hydrothermal vent metagenome</name>
    <dbReference type="NCBI Taxonomy" id="652676"/>
    <lineage>
        <taxon>unclassified sequences</taxon>
        <taxon>metagenomes</taxon>
        <taxon>ecological metagenomes</taxon>
    </lineage>
</organism>
<evidence type="ECO:0000256" key="10">
    <source>
        <dbReference type="ARBA" id="ARBA00023235"/>
    </source>
</evidence>
<name>A0A3B0Y220_9ZZZZ</name>
<dbReference type="GO" id="GO:0006310">
    <property type="term" value="P:DNA recombination"/>
    <property type="evidence" value="ECO:0007669"/>
    <property type="project" value="InterPro"/>
</dbReference>
<evidence type="ECO:0000256" key="8">
    <source>
        <dbReference type="ARBA" id="ARBA00022840"/>
    </source>
</evidence>
<dbReference type="GO" id="GO:0006269">
    <property type="term" value="P:DNA replication, synthesis of primer"/>
    <property type="evidence" value="ECO:0007669"/>
    <property type="project" value="UniProtKB-KW"/>
</dbReference>
<protein>
    <recommendedName>
        <fullName evidence="11">DNA 3'-5' helicase</fullName>
        <ecNumber evidence="11">5.6.2.4</ecNumber>
    </recommendedName>
</protein>
<dbReference type="EMBL" id="UOFM01000104">
    <property type="protein sequence ID" value="VAW74725.1"/>
    <property type="molecule type" value="Genomic_DNA"/>
</dbReference>
<dbReference type="PANTHER" id="PTHR30580:SF0">
    <property type="entry name" value="PRIMOSOMAL PROTEIN N"/>
    <property type="match status" value="1"/>
</dbReference>
<evidence type="ECO:0000256" key="13">
    <source>
        <dbReference type="SAM" id="MobiDB-lite"/>
    </source>
</evidence>
<keyword evidence="8" id="KW-0067">ATP-binding</keyword>
<dbReference type="InterPro" id="IPR041222">
    <property type="entry name" value="PriA_3primeBD"/>
</dbReference>
<dbReference type="AlphaFoldDB" id="A0A3B0Y220"/>
<comment type="catalytic activity">
    <reaction evidence="12">
        <text>ATP + H2O = ADP + phosphate + H(+)</text>
        <dbReference type="Rhea" id="RHEA:13065"/>
        <dbReference type="ChEBI" id="CHEBI:15377"/>
        <dbReference type="ChEBI" id="CHEBI:15378"/>
        <dbReference type="ChEBI" id="CHEBI:30616"/>
        <dbReference type="ChEBI" id="CHEBI:43474"/>
        <dbReference type="ChEBI" id="CHEBI:456216"/>
        <dbReference type="EC" id="5.6.2.4"/>
    </reaction>
</comment>
<keyword evidence="6 15" id="KW-0347">Helicase</keyword>
<sequence>MYTPFNAQYRGRLTGRMKKISIMADKPQILEVAIPSPLFRRFDYRAPANTMAQPGMRVVVPFGKRKVIGVVLAVRERTDVPDARLKTAIALPDTAPVLGTELMQLLNWAASYYHYPIGEALATALPVLLRRPEPAPEASRQRWRLTDAGREQSPDSLRRAVRQAQVMTELTAHPQGLPREALPAPRSVLTALEQKGWIETFEASDEPQPPPHALCADPHPLNPSQQQAVEHISAGADHFEAFLLDGVTGSGKTEVYLQAITPLLETGRQVLVLVPEIGLTPQLVERFSTRFAADIAVLHSGLNDRERLDAWRAAASGQAGIVIGTRSAVFTPLARPGLIIIDEEHDASLKQQDGFRYSARDLAVWRARQLDIPVVLGTATPSLESLFNVQQKRYQRLHLPERAGRAIAPPLKILDLRGQPMRSLLCASLLEAIREHLDKQGQVLLFLNRRGYAPVLLCHSCGWMAECRRCDARMTLHHHHHELRCHHCGSQRRAETAC</sequence>
<keyword evidence="10" id="KW-0413">Isomerase</keyword>
<dbReference type="GO" id="GO:0006270">
    <property type="term" value="P:DNA replication initiation"/>
    <property type="evidence" value="ECO:0007669"/>
    <property type="project" value="TreeGrafter"/>
</dbReference>
<dbReference type="InterPro" id="IPR005259">
    <property type="entry name" value="PriA"/>
</dbReference>
<dbReference type="FunFam" id="3.40.1440.60:FF:000001">
    <property type="entry name" value="Primosomal protein N"/>
    <property type="match status" value="1"/>
</dbReference>
<keyword evidence="3" id="KW-0479">Metal-binding</keyword>
<gene>
    <name evidence="15" type="ORF">MNBD_GAMMA14-1076</name>
</gene>
<evidence type="ECO:0000256" key="6">
    <source>
        <dbReference type="ARBA" id="ARBA00022806"/>
    </source>
</evidence>
<dbReference type="Pfam" id="PF18319">
    <property type="entry name" value="Zn_ribbon_PriA"/>
    <property type="match status" value="1"/>
</dbReference>
<dbReference type="CDD" id="cd17929">
    <property type="entry name" value="DEXHc_priA"/>
    <property type="match status" value="1"/>
</dbReference>